<reference evidence="2" key="2">
    <citation type="journal article" date="2020" name="Nat. Commun.">
        <title>Large-scale genome sequencing of mycorrhizal fungi provides insights into the early evolution of symbiotic traits.</title>
        <authorList>
            <person name="Miyauchi S."/>
            <person name="Kiss E."/>
            <person name="Kuo A."/>
            <person name="Drula E."/>
            <person name="Kohler A."/>
            <person name="Sanchez-Garcia M."/>
            <person name="Morin E."/>
            <person name="Andreopoulos B."/>
            <person name="Barry K.W."/>
            <person name="Bonito G."/>
            <person name="Buee M."/>
            <person name="Carver A."/>
            <person name="Chen C."/>
            <person name="Cichocki N."/>
            <person name="Clum A."/>
            <person name="Culley D."/>
            <person name="Crous P.W."/>
            <person name="Fauchery L."/>
            <person name="Girlanda M."/>
            <person name="Hayes R.D."/>
            <person name="Keri Z."/>
            <person name="LaButti K."/>
            <person name="Lipzen A."/>
            <person name="Lombard V."/>
            <person name="Magnuson J."/>
            <person name="Maillard F."/>
            <person name="Murat C."/>
            <person name="Nolan M."/>
            <person name="Ohm R.A."/>
            <person name="Pangilinan J."/>
            <person name="Pereira M.F."/>
            <person name="Perotto S."/>
            <person name="Peter M."/>
            <person name="Pfister S."/>
            <person name="Riley R."/>
            <person name="Sitrit Y."/>
            <person name="Stielow J.B."/>
            <person name="Szollosi G."/>
            <person name="Zifcakova L."/>
            <person name="Stursova M."/>
            <person name="Spatafora J.W."/>
            <person name="Tedersoo L."/>
            <person name="Vaario L.M."/>
            <person name="Yamada A."/>
            <person name="Yan M."/>
            <person name="Wang P."/>
            <person name="Xu J."/>
            <person name="Bruns T."/>
            <person name="Baldrian P."/>
            <person name="Vilgalys R."/>
            <person name="Dunand C."/>
            <person name="Henrissat B."/>
            <person name="Grigoriev I.V."/>
            <person name="Hibbett D."/>
            <person name="Nagy L.G."/>
            <person name="Martin F.M."/>
        </authorList>
    </citation>
    <scope>NUCLEOTIDE SEQUENCE</scope>
    <source>
        <strain evidence="2">BED1</strain>
    </source>
</reference>
<comment type="caution">
    <text evidence="2">The sequence shown here is derived from an EMBL/GenBank/DDBJ whole genome shotgun (WGS) entry which is preliminary data.</text>
</comment>
<evidence type="ECO:0000256" key="1">
    <source>
        <dbReference type="SAM" id="Coils"/>
    </source>
</evidence>
<evidence type="ECO:0000313" key="2">
    <source>
        <dbReference type="EMBL" id="KAF8438851.1"/>
    </source>
</evidence>
<feature type="coiled-coil region" evidence="1">
    <location>
        <begin position="23"/>
        <end position="78"/>
    </location>
</feature>
<evidence type="ECO:0000313" key="3">
    <source>
        <dbReference type="Proteomes" id="UP001194468"/>
    </source>
</evidence>
<sequence length="186" mass="21236">MERHPGRLVEQFQVVQFRQRKSIQQLQAENARRLSDLVDVRQERDTFRKEVARLRKDNAELQSRLEEVLIVCQDLKRERQSRCVASAGHTRNANLGLKLLNTLSVLDEEQNESTADTTIAATTVSTAGFALLFDTPVLINIKEKVLGCPKLEQYLYRKLPDLPMLEPHAHNSTTPCPKQSQPTVIH</sequence>
<organism evidence="2 3">
    <name type="scientific">Boletus edulis BED1</name>
    <dbReference type="NCBI Taxonomy" id="1328754"/>
    <lineage>
        <taxon>Eukaryota</taxon>
        <taxon>Fungi</taxon>
        <taxon>Dikarya</taxon>
        <taxon>Basidiomycota</taxon>
        <taxon>Agaricomycotina</taxon>
        <taxon>Agaricomycetes</taxon>
        <taxon>Agaricomycetidae</taxon>
        <taxon>Boletales</taxon>
        <taxon>Boletineae</taxon>
        <taxon>Boletaceae</taxon>
        <taxon>Boletoideae</taxon>
        <taxon>Boletus</taxon>
    </lineage>
</organism>
<dbReference type="AlphaFoldDB" id="A0AAD4GDR4"/>
<dbReference type="Proteomes" id="UP001194468">
    <property type="component" value="Unassembled WGS sequence"/>
</dbReference>
<keyword evidence="1" id="KW-0175">Coiled coil</keyword>
<proteinExistence type="predicted"/>
<accession>A0AAD4GDR4</accession>
<dbReference type="EMBL" id="WHUW01000015">
    <property type="protein sequence ID" value="KAF8438851.1"/>
    <property type="molecule type" value="Genomic_DNA"/>
</dbReference>
<name>A0AAD4GDR4_BOLED</name>
<keyword evidence="3" id="KW-1185">Reference proteome</keyword>
<reference evidence="2" key="1">
    <citation type="submission" date="2019-10" db="EMBL/GenBank/DDBJ databases">
        <authorList>
            <consortium name="DOE Joint Genome Institute"/>
            <person name="Kuo A."/>
            <person name="Miyauchi S."/>
            <person name="Kiss E."/>
            <person name="Drula E."/>
            <person name="Kohler A."/>
            <person name="Sanchez-Garcia M."/>
            <person name="Andreopoulos B."/>
            <person name="Barry K.W."/>
            <person name="Bonito G."/>
            <person name="Buee M."/>
            <person name="Carver A."/>
            <person name="Chen C."/>
            <person name="Cichocki N."/>
            <person name="Clum A."/>
            <person name="Culley D."/>
            <person name="Crous P.W."/>
            <person name="Fauchery L."/>
            <person name="Girlanda M."/>
            <person name="Hayes R."/>
            <person name="Keri Z."/>
            <person name="LaButti K."/>
            <person name="Lipzen A."/>
            <person name="Lombard V."/>
            <person name="Magnuson J."/>
            <person name="Maillard F."/>
            <person name="Morin E."/>
            <person name="Murat C."/>
            <person name="Nolan M."/>
            <person name="Ohm R."/>
            <person name="Pangilinan J."/>
            <person name="Pereira M."/>
            <person name="Perotto S."/>
            <person name="Peter M."/>
            <person name="Riley R."/>
            <person name="Sitrit Y."/>
            <person name="Stielow B."/>
            <person name="Szollosi G."/>
            <person name="Zifcakova L."/>
            <person name="Stursova M."/>
            <person name="Spatafora J.W."/>
            <person name="Tedersoo L."/>
            <person name="Vaario L.-M."/>
            <person name="Yamada A."/>
            <person name="Yan M."/>
            <person name="Wang P."/>
            <person name="Xu J."/>
            <person name="Bruns T."/>
            <person name="Baldrian P."/>
            <person name="Vilgalys R."/>
            <person name="Henrissat B."/>
            <person name="Grigoriev I.V."/>
            <person name="Hibbett D."/>
            <person name="Nagy L.G."/>
            <person name="Martin F.M."/>
        </authorList>
    </citation>
    <scope>NUCLEOTIDE SEQUENCE</scope>
    <source>
        <strain evidence="2">BED1</strain>
    </source>
</reference>
<protein>
    <submittedName>
        <fullName evidence="2">Uncharacterized protein</fullName>
    </submittedName>
</protein>
<gene>
    <name evidence="2" type="ORF">L210DRAFT_3646401</name>
</gene>